<organism evidence="1 2">
    <name type="scientific">Achromobacter deleyi</name>
    <dbReference type="NCBI Taxonomy" id="1353891"/>
    <lineage>
        <taxon>Bacteria</taxon>
        <taxon>Pseudomonadati</taxon>
        <taxon>Pseudomonadota</taxon>
        <taxon>Betaproteobacteria</taxon>
        <taxon>Burkholderiales</taxon>
        <taxon>Alcaligenaceae</taxon>
        <taxon>Achromobacter</taxon>
    </lineage>
</organism>
<dbReference type="EMBL" id="CADIJO010000006">
    <property type="protein sequence ID" value="CAB3692832.1"/>
    <property type="molecule type" value="Genomic_DNA"/>
</dbReference>
<proteinExistence type="predicted"/>
<evidence type="ECO:0000313" key="2">
    <source>
        <dbReference type="Proteomes" id="UP000494111"/>
    </source>
</evidence>
<evidence type="ECO:0008006" key="3">
    <source>
        <dbReference type="Google" id="ProtNLM"/>
    </source>
</evidence>
<protein>
    <recommendedName>
        <fullName evidence="3">Type III secretion chaperone SycN</fullName>
    </recommendedName>
</protein>
<reference evidence="1 2" key="1">
    <citation type="submission" date="2020-04" db="EMBL/GenBank/DDBJ databases">
        <authorList>
            <person name="De Canck E."/>
        </authorList>
    </citation>
    <scope>NUCLEOTIDE SEQUENCE [LARGE SCALE GENOMIC DNA]</scope>
    <source>
        <strain evidence="1 2">LMG 3458</strain>
    </source>
</reference>
<dbReference type="AlphaFoldDB" id="A0A6S6ZV95"/>
<accession>A0A6S6ZV95</accession>
<sequence length="136" mass="14370">MNSLDRALGAFGEHIGMDGLALGPGGNVALQLESGRRVAIEAAGDPAAGDPASGEEVLVYVSEPVPYDAPQRLLQAWKRAHHSRLEGYAVQVALREQDGLPRLLAVTRLPAAQADAPALKQAVDALSRWLDDARAD</sequence>
<dbReference type="Gene3D" id="3.30.1460.10">
    <property type="match status" value="1"/>
</dbReference>
<dbReference type="Proteomes" id="UP000494111">
    <property type="component" value="Unassembled WGS sequence"/>
</dbReference>
<dbReference type="RefSeq" id="WP_175193359.1">
    <property type="nucleotide sequence ID" value="NZ_CADIJO010000006.1"/>
</dbReference>
<name>A0A6S6ZV95_9BURK</name>
<dbReference type="SUPFAM" id="SSF69635">
    <property type="entry name" value="Type III secretory system chaperone-like"/>
    <property type="match status" value="1"/>
</dbReference>
<gene>
    <name evidence="1" type="ORF">LMG3458_02220</name>
</gene>
<evidence type="ECO:0000313" key="1">
    <source>
        <dbReference type="EMBL" id="CAB3692832.1"/>
    </source>
</evidence>